<sequence length="120" mass="13136">MDVYTFFFPIFEFEESVIFETFEAICAQPGSSSSLSYRGESIAALGPLVALARAVITTLSPSGPDVFIKSMGARRLHSRSNNLSCEERDLLLGGRQQGLEGKGGMKLKTERWNGRNGDVD</sequence>
<accession>A0AAE0XVP4</accession>
<dbReference type="Proteomes" id="UP001283361">
    <property type="component" value="Unassembled WGS sequence"/>
</dbReference>
<feature type="region of interest" description="Disordered" evidence="1">
    <location>
        <begin position="96"/>
        <end position="120"/>
    </location>
</feature>
<evidence type="ECO:0000313" key="3">
    <source>
        <dbReference type="Proteomes" id="UP001283361"/>
    </source>
</evidence>
<gene>
    <name evidence="2" type="ORF">RRG08_009689</name>
</gene>
<dbReference type="EMBL" id="JAWDGP010007419">
    <property type="protein sequence ID" value="KAK3719174.1"/>
    <property type="molecule type" value="Genomic_DNA"/>
</dbReference>
<evidence type="ECO:0000256" key="1">
    <source>
        <dbReference type="SAM" id="MobiDB-lite"/>
    </source>
</evidence>
<name>A0AAE0XVP4_9GAST</name>
<dbReference type="AlphaFoldDB" id="A0AAE0XVP4"/>
<proteinExistence type="predicted"/>
<feature type="compositionally biased region" description="Basic and acidic residues" evidence="1">
    <location>
        <begin position="107"/>
        <end position="120"/>
    </location>
</feature>
<evidence type="ECO:0000313" key="2">
    <source>
        <dbReference type="EMBL" id="KAK3719174.1"/>
    </source>
</evidence>
<organism evidence="2 3">
    <name type="scientific">Elysia crispata</name>
    <name type="common">lettuce slug</name>
    <dbReference type="NCBI Taxonomy" id="231223"/>
    <lineage>
        <taxon>Eukaryota</taxon>
        <taxon>Metazoa</taxon>
        <taxon>Spiralia</taxon>
        <taxon>Lophotrochozoa</taxon>
        <taxon>Mollusca</taxon>
        <taxon>Gastropoda</taxon>
        <taxon>Heterobranchia</taxon>
        <taxon>Euthyneura</taxon>
        <taxon>Panpulmonata</taxon>
        <taxon>Sacoglossa</taxon>
        <taxon>Placobranchoidea</taxon>
        <taxon>Plakobranchidae</taxon>
        <taxon>Elysia</taxon>
    </lineage>
</organism>
<protein>
    <submittedName>
        <fullName evidence="2">Uncharacterized protein</fullName>
    </submittedName>
</protein>
<reference evidence="2" key="1">
    <citation type="journal article" date="2023" name="G3 (Bethesda)">
        <title>A reference genome for the long-term kleptoplast-retaining sea slug Elysia crispata morphotype clarki.</title>
        <authorList>
            <person name="Eastman K.E."/>
            <person name="Pendleton A.L."/>
            <person name="Shaikh M.A."/>
            <person name="Suttiyut T."/>
            <person name="Ogas R."/>
            <person name="Tomko P."/>
            <person name="Gavelis G."/>
            <person name="Widhalm J.R."/>
            <person name="Wisecaver J.H."/>
        </authorList>
    </citation>
    <scope>NUCLEOTIDE SEQUENCE</scope>
    <source>
        <strain evidence="2">ECLA1</strain>
    </source>
</reference>
<keyword evidence="3" id="KW-1185">Reference proteome</keyword>
<comment type="caution">
    <text evidence="2">The sequence shown here is derived from an EMBL/GenBank/DDBJ whole genome shotgun (WGS) entry which is preliminary data.</text>
</comment>